<proteinExistence type="predicted"/>
<dbReference type="EMBL" id="SRLO01000356">
    <property type="protein sequence ID" value="TNN59430.1"/>
    <property type="molecule type" value="Genomic_DNA"/>
</dbReference>
<keyword evidence="3" id="KW-1185">Reference proteome</keyword>
<comment type="caution">
    <text evidence="2">The sequence shown here is derived from an EMBL/GenBank/DDBJ whole genome shotgun (WGS) entry which is preliminary data.</text>
</comment>
<reference evidence="2 3" key="1">
    <citation type="submission" date="2019-03" db="EMBL/GenBank/DDBJ databases">
        <title>First draft genome of Liparis tanakae, snailfish: a comprehensive survey of snailfish specific genes.</title>
        <authorList>
            <person name="Kim W."/>
            <person name="Song I."/>
            <person name="Jeong J.-H."/>
            <person name="Kim D."/>
            <person name="Kim S."/>
            <person name="Ryu S."/>
            <person name="Song J.Y."/>
            <person name="Lee S.K."/>
        </authorList>
    </citation>
    <scope>NUCLEOTIDE SEQUENCE [LARGE SCALE GENOMIC DNA]</scope>
    <source>
        <tissue evidence="2">Muscle</tissue>
    </source>
</reference>
<sequence>MGFGKPNITNVARKVRSGPRDKAQQQQPQRSQPESCSVRLRPPGGAVSSATLWGAQETQVRLSGNVVLSNNRRKRLGWRNIDVKRKKDVKK</sequence>
<gene>
    <name evidence="2" type="ORF">EYF80_030345</name>
</gene>
<feature type="region of interest" description="Disordered" evidence="1">
    <location>
        <begin position="1"/>
        <end position="43"/>
    </location>
</feature>
<name>A0A4Z2H1V3_9TELE</name>
<feature type="compositionally biased region" description="Low complexity" evidence="1">
    <location>
        <begin position="24"/>
        <end position="33"/>
    </location>
</feature>
<accession>A0A4Z2H1V3</accession>
<evidence type="ECO:0000313" key="3">
    <source>
        <dbReference type="Proteomes" id="UP000314294"/>
    </source>
</evidence>
<evidence type="ECO:0000256" key="1">
    <source>
        <dbReference type="SAM" id="MobiDB-lite"/>
    </source>
</evidence>
<protein>
    <submittedName>
        <fullName evidence="2">Uncharacterized protein</fullName>
    </submittedName>
</protein>
<organism evidence="2 3">
    <name type="scientific">Liparis tanakae</name>
    <name type="common">Tanaka's snailfish</name>
    <dbReference type="NCBI Taxonomy" id="230148"/>
    <lineage>
        <taxon>Eukaryota</taxon>
        <taxon>Metazoa</taxon>
        <taxon>Chordata</taxon>
        <taxon>Craniata</taxon>
        <taxon>Vertebrata</taxon>
        <taxon>Euteleostomi</taxon>
        <taxon>Actinopterygii</taxon>
        <taxon>Neopterygii</taxon>
        <taxon>Teleostei</taxon>
        <taxon>Neoteleostei</taxon>
        <taxon>Acanthomorphata</taxon>
        <taxon>Eupercaria</taxon>
        <taxon>Perciformes</taxon>
        <taxon>Cottioidei</taxon>
        <taxon>Cottales</taxon>
        <taxon>Liparidae</taxon>
        <taxon>Liparis</taxon>
    </lineage>
</organism>
<dbReference type="Proteomes" id="UP000314294">
    <property type="component" value="Unassembled WGS sequence"/>
</dbReference>
<dbReference type="AlphaFoldDB" id="A0A4Z2H1V3"/>
<evidence type="ECO:0000313" key="2">
    <source>
        <dbReference type="EMBL" id="TNN59430.1"/>
    </source>
</evidence>